<keyword evidence="1" id="KW-0472">Membrane</keyword>
<accession>A0A7D4BRP0</accession>
<reference evidence="3 4" key="1">
    <citation type="submission" date="2019-07" db="EMBL/GenBank/DDBJ databases">
        <title>Thalassofilum flectens gen. nov., sp. nov., a novel moderate thermophilic anaerobe from a shallow sea hot spring in Kunashir Island (Russia), representing a new family in the order Bacteroidales, and proposal of Thalassofilacea fam. nov.</title>
        <authorList>
            <person name="Kochetkova T.V."/>
            <person name="Podosokorskaya O.A."/>
            <person name="Novikov A."/>
            <person name="Elcheninov A.G."/>
            <person name="Toshchakov S.V."/>
            <person name="Kublanov I.V."/>
        </authorList>
    </citation>
    <scope>NUCLEOTIDE SEQUENCE [LARGE SCALE GENOMIC DNA]</scope>
    <source>
        <strain evidence="3 4">38-H</strain>
    </source>
</reference>
<dbReference type="KEGG" id="ttz:FHG85_05520"/>
<dbReference type="PANTHER" id="PTHR33371">
    <property type="entry name" value="INTERMEMBRANE PHOSPHOLIPID TRANSPORT SYSTEM BINDING PROTEIN MLAD-RELATED"/>
    <property type="match status" value="1"/>
</dbReference>
<dbReference type="EMBL" id="CP041345">
    <property type="protein sequence ID" value="QKG79741.1"/>
    <property type="molecule type" value="Genomic_DNA"/>
</dbReference>
<evidence type="ECO:0000256" key="1">
    <source>
        <dbReference type="SAM" id="Phobius"/>
    </source>
</evidence>
<dbReference type="AlphaFoldDB" id="A0A7D4BRP0"/>
<name>A0A7D4BRP0_9BACT</name>
<proteinExistence type="predicted"/>
<feature type="domain" description="Mce/MlaD" evidence="2">
    <location>
        <begin position="38"/>
        <end position="114"/>
    </location>
</feature>
<dbReference type="Pfam" id="PF02470">
    <property type="entry name" value="MlaD"/>
    <property type="match status" value="1"/>
</dbReference>
<evidence type="ECO:0000313" key="3">
    <source>
        <dbReference type="EMBL" id="QKG79741.1"/>
    </source>
</evidence>
<gene>
    <name evidence="3" type="ORF">FHG85_05520</name>
</gene>
<organism evidence="3 4">
    <name type="scientific">Tenuifilum thalassicum</name>
    <dbReference type="NCBI Taxonomy" id="2590900"/>
    <lineage>
        <taxon>Bacteria</taxon>
        <taxon>Pseudomonadati</taxon>
        <taxon>Bacteroidota</taxon>
        <taxon>Bacteroidia</taxon>
        <taxon>Bacteroidales</taxon>
        <taxon>Tenuifilaceae</taxon>
        <taxon>Tenuifilum</taxon>
    </lineage>
</organism>
<evidence type="ECO:0000313" key="4">
    <source>
        <dbReference type="Proteomes" id="UP000500961"/>
    </source>
</evidence>
<sequence length="329" mass="36639">MKVRISRELKIGIFVLSCLLASYWGINFLKGKNIFSPNVEYYAIFKSVDGLQSTDAVLINGFKVGLVKNIEFHDLNSGRFRVTLLVNKKYRLPRNTTAKLVSTDIMGGKAIKLEVSPDSSYFTPGDTLPTSIEIGLIDQLAYQMSPIKEKAETMMVELSKTLVVLQKVLNEQNQENISESIKNLNTTLKHISMLTAGLDTMINSPDGSIKKSMNNIASITSNLRINNKLITNSLKNISNISDSLSKANIPATVAKLDSSLSQLRYVMTKIKSGEGTLGKLVNNDTLYNNLESASLQLDLLIKDMKTNPKRYVNFSVIDLSRTKYIEEKK</sequence>
<keyword evidence="1" id="KW-1133">Transmembrane helix</keyword>
<dbReference type="InterPro" id="IPR052336">
    <property type="entry name" value="MlaD_Phospholipid_Transporter"/>
</dbReference>
<keyword evidence="1" id="KW-0812">Transmembrane</keyword>
<dbReference type="Proteomes" id="UP000500961">
    <property type="component" value="Chromosome"/>
</dbReference>
<protein>
    <submittedName>
        <fullName evidence="3">MCE family protein</fullName>
    </submittedName>
</protein>
<keyword evidence="4" id="KW-1185">Reference proteome</keyword>
<dbReference type="RefSeq" id="WP_173073795.1">
    <property type="nucleotide sequence ID" value="NZ_CP041345.1"/>
</dbReference>
<dbReference type="PANTHER" id="PTHR33371:SF4">
    <property type="entry name" value="INTERMEMBRANE PHOSPHOLIPID TRANSPORT SYSTEM BINDING PROTEIN MLAD"/>
    <property type="match status" value="1"/>
</dbReference>
<dbReference type="InterPro" id="IPR003399">
    <property type="entry name" value="Mce/MlaD"/>
</dbReference>
<feature type="transmembrane region" description="Helical" evidence="1">
    <location>
        <begin position="12"/>
        <end position="29"/>
    </location>
</feature>
<evidence type="ECO:0000259" key="2">
    <source>
        <dbReference type="Pfam" id="PF02470"/>
    </source>
</evidence>